<organism evidence="1 2">
    <name type="scientific">Sphingomonas faeni</name>
    <dbReference type="NCBI Taxonomy" id="185950"/>
    <lineage>
        <taxon>Bacteria</taxon>
        <taxon>Pseudomonadati</taxon>
        <taxon>Pseudomonadota</taxon>
        <taxon>Alphaproteobacteria</taxon>
        <taxon>Sphingomonadales</taxon>
        <taxon>Sphingomonadaceae</taxon>
        <taxon>Sphingomonas</taxon>
    </lineage>
</organism>
<sequence length="157" mass="17326">MMLIAAMIAGATVPAPTLWQNTQVGMTYAEVKRAQPEAVEPAKPSTLNDGASCQLSLPKFEVNNDPYTVCFFFKNGALSQVMLTANGDPYESQFRGIVTALRVKYGPEVDLHQSSLGYEADWMTKQGVNVSVTYFNKLGNLLNINYQIRLAKEADRL</sequence>
<comment type="caution">
    <text evidence="1">The sequence shown here is derived from an EMBL/GenBank/DDBJ whole genome shotgun (WGS) entry which is preliminary data.</text>
</comment>
<dbReference type="OrthoDB" id="7582035at2"/>
<dbReference type="GeneID" id="91005697"/>
<evidence type="ECO:0000313" key="1">
    <source>
        <dbReference type="EMBL" id="PTW47638.1"/>
    </source>
</evidence>
<proteinExistence type="predicted"/>
<dbReference type="AlphaFoldDB" id="A0A2T5U847"/>
<dbReference type="RefSeq" id="WP_107953981.1">
    <property type="nucleotide sequence ID" value="NZ_QAYE01000003.1"/>
</dbReference>
<gene>
    <name evidence="1" type="ORF">C8J25_103359</name>
</gene>
<protein>
    <submittedName>
        <fullName evidence="1">Uncharacterized protein</fullName>
    </submittedName>
</protein>
<reference evidence="1 2" key="1">
    <citation type="submission" date="2018-04" db="EMBL/GenBank/DDBJ databases">
        <title>Genomic Encyclopedia of Type Strains, Phase III (KMG-III): the genomes of soil and plant-associated and newly described type strains.</title>
        <authorList>
            <person name="Whitman W."/>
        </authorList>
    </citation>
    <scope>NUCLEOTIDE SEQUENCE [LARGE SCALE GENOMIC DNA]</scope>
    <source>
        <strain evidence="1 2">MA-olki</strain>
    </source>
</reference>
<dbReference type="EMBL" id="QAYE01000003">
    <property type="protein sequence ID" value="PTW47638.1"/>
    <property type="molecule type" value="Genomic_DNA"/>
</dbReference>
<evidence type="ECO:0000313" key="2">
    <source>
        <dbReference type="Proteomes" id="UP000244013"/>
    </source>
</evidence>
<name>A0A2T5U847_9SPHN</name>
<dbReference type="Proteomes" id="UP000244013">
    <property type="component" value="Unassembled WGS sequence"/>
</dbReference>
<accession>A0A2T5U847</accession>